<keyword evidence="4" id="KW-1185">Reference proteome</keyword>
<dbReference type="InterPro" id="IPR007569">
    <property type="entry name" value="DUF559"/>
</dbReference>
<dbReference type="Pfam" id="PF04480">
    <property type="entry name" value="DUF559"/>
    <property type="match status" value="1"/>
</dbReference>
<evidence type="ECO:0000313" key="4">
    <source>
        <dbReference type="Proteomes" id="UP000641025"/>
    </source>
</evidence>
<sequence length="251" mass="29413">MKIIYSDNVKNLAKECSKLSYLADKYELRNVALPLRPNKPNVPRFAPWYFITIILPILFVFMVVFHVYLHLKYIKSLNHYNNLLIKWELDKDKIIFENLRNKNALSILYDSAMIDSEEFNNYRTSKIMKHLKLQPETTDSIEDARKFGYVTKYEDTLYAKLSQKIRIVRQVFTPTGHSVDFIAFNLYKNTAWAIEVDGSYHSTAKMIEKDRLREAVLLNNGINIIRISNSEITSDIDSIVAEIQRIMDSVF</sequence>
<dbReference type="Gene3D" id="3.40.960.10">
    <property type="entry name" value="VSR Endonuclease"/>
    <property type="match status" value="1"/>
</dbReference>
<dbReference type="RefSeq" id="WP_199394385.1">
    <property type="nucleotide sequence ID" value="NZ_JAEMHK010000004.1"/>
</dbReference>
<protein>
    <submittedName>
        <fullName evidence="3">DUF559 domain-containing protein</fullName>
    </submittedName>
</protein>
<accession>A0ABS0YPQ7</accession>
<organism evidence="3 4">
    <name type="scientific">Geomonas propionica</name>
    <dbReference type="NCBI Taxonomy" id="2798582"/>
    <lineage>
        <taxon>Bacteria</taxon>
        <taxon>Pseudomonadati</taxon>
        <taxon>Thermodesulfobacteriota</taxon>
        <taxon>Desulfuromonadia</taxon>
        <taxon>Geobacterales</taxon>
        <taxon>Geobacteraceae</taxon>
        <taxon>Geomonas</taxon>
    </lineage>
</organism>
<proteinExistence type="predicted"/>
<keyword evidence="1" id="KW-0812">Transmembrane</keyword>
<reference evidence="3 4" key="1">
    <citation type="submission" date="2020-12" db="EMBL/GenBank/DDBJ databases">
        <title>Geomonas sp. Red259, isolated from paddy soil.</title>
        <authorList>
            <person name="Xu Z."/>
            <person name="Zhang Z."/>
            <person name="Masuda Y."/>
            <person name="Itoh H."/>
            <person name="Senoo K."/>
        </authorList>
    </citation>
    <scope>NUCLEOTIDE SEQUENCE [LARGE SCALE GENOMIC DNA]</scope>
    <source>
        <strain evidence="3 4">Red259</strain>
    </source>
</reference>
<name>A0ABS0YPQ7_9BACT</name>
<dbReference type="EMBL" id="JAEMHK010000004">
    <property type="protein sequence ID" value="MBJ6799868.1"/>
    <property type="molecule type" value="Genomic_DNA"/>
</dbReference>
<feature type="transmembrane region" description="Helical" evidence="1">
    <location>
        <begin position="48"/>
        <end position="69"/>
    </location>
</feature>
<dbReference type="SUPFAM" id="SSF52980">
    <property type="entry name" value="Restriction endonuclease-like"/>
    <property type="match status" value="1"/>
</dbReference>
<evidence type="ECO:0000256" key="1">
    <source>
        <dbReference type="SAM" id="Phobius"/>
    </source>
</evidence>
<feature type="domain" description="DUF559" evidence="2">
    <location>
        <begin position="158"/>
        <end position="246"/>
    </location>
</feature>
<dbReference type="InterPro" id="IPR011335">
    <property type="entry name" value="Restrct_endonuc-II-like"/>
</dbReference>
<keyword evidence="1" id="KW-1133">Transmembrane helix</keyword>
<gene>
    <name evidence="3" type="ORF">JFN90_06920</name>
</gene>
<dbReference type="Proteomes" id="UP000641025">
    <property type="component" value="Unassembled WGS sequence"/>
</dbReference>
<evidence type="ECO:0000313" key="3">
    <source>
        <dbReference type="EMBL" id="MBJ6799868.1"/>
    </source>
</evidence>
<keyword evidence="1" id="KW-0472">Membrane</keyword>
<evidence type="ECO:0000259" key="2">
    <source>
        <dbReference type="Pfam" id="PF04480"/>
    </source>
</evidence>
<comment type="caution">
    <text evidence="3">The sequence shown here is derived from an EMBL/GenBank/DDBJ whole genome shotgun (WGS) entry which is preliminary data.</text>
</comment>